<reference evidence="1 2" key="1">
    <citation type="submission" date="2015-06" db="EMBL/GenBank/DDBJ databases">
        <title>Prevotella sp. 109, sp. nov., a novel member of the family Prevotellaceae isolated from human faeces.</title>
        <authorList>
            <person name="Shkoporov A.N."/>
            <person name="Chaplin A.V."/>
            <person name="Kafarskaia L.I."/>
            <person name="Efimov B.A."/>
        </authorList>
    </citation>
    <scope>NUCLEOTIDE SEQUENCE [LARGE SCALE GENOMIC DNA]</scope>
    <source>
        <strain evidence="1 2">109</strain>
    </source>
</reference>
<dbReference type="EMBL" id="LFQU01000025">
    <property type="protein sequence ID" value="KOO67795.1"/>
    <property type="molecule type" value="Genomic_DNA"/>
</dbReference>
<proteinExistence type="predicted"/>
<name>A0A8E1QWB8_9BACT</name>
<keyword evidence="2" id="KW-1185">Reference proteome</keyword>
<organism evidence="1 2">
    <name type="scientific">Xylanibacter rarus</name>
    <dbReference type="NCBI Taxonomy" id="1676614"/>
    <lineage>
        <taxon>Bacteria</taxon>
        <taxon>Pseudomonadati</taxon>
        <taxon>Bacteroidota</taxon>
        <taxon>Bacteroidia</taxon>
        <taxon>Bacteroidales</taxon>
        <taxon>Prevotellaceae</taxon>
        <taxon>Xylanibacter</taxon>
    </lineage>
</organism>
<dbReference type="AlphaFoldDB" id="A0A8E1QWB8"/>
<sequence>MNAQNFIFVDGDGNTIENGATLTMDQVSYKEDFVFNPDGSYEIIQVPMISLSGVYIKNNSAESQSCKVTYNVTALPNGSFAACCAENCSNLDSEGTIEKNANADAGKTIDISTDTEWVPVAAGTTTVKISAQGSKSMLPDSEITINFIYDGTASIDGIQNNADNKVVARYSINGQLLDAPQKGINILKYADGRIEKVIVK</sequence>
<accession>A0A8E1QWB8</accession>
<evidence type="ECO:0000313" key="1">
    <source>
        <dbReference type="EMBL" id="KOO67795.1"/>
    </source>
</evidence>
<dbReference type="Proteomes" id="UP000036951">
    <property type="component" value="Unassembled WGS sequence"/>
</dbReference>
<gene>
    <name evidence="1" type="ORF">ACU52_11590</name>
</gene>
<protein>
    <submittedName>
        <fullName evidence="1">Uncharacterized protein</fullName>
    </submittedName>
</protein>
<comment type="caution">
    <text evidence="1">The sequence shown here is derived from an EMBL/GenBank/DDBJ whole genome shotgun (WGS) entry which is preliminary data.</text>
</comment>
<evidence type="ECO:0000313" key="2">
    <source>
        <dbReference type="Proteomes" id="UP000036951"/>
    </source>
</evidence>